<reference evidence="2 3" key="1">
    <citation type="journal article" date="2023" name="Microbiol. Resour. Announc.">
        <title>Complete Genome Sequence of Imperialibacter roseus strain P4T.</title>
        <authorList>
            <person name="Tizabi D.R."/>
            <person name="Bachvaroff T."/>
            <person name="Hill R.T."/>
        </authorList>
    </citation>
    <scope>NUCLEOTIDE SEQUENCE [LARGE SCALE GENOMIC DNA]</scope>
    <source>
        <strain evidence="2 3">P4T</strain>
    </source>
</reference>
<evidence type="ECO:0000259" key="1">
    <source>
        <dbReference type="Pfam" id="PF12770"/>
    </source>
</evidence>
<name>A0ABZ0IZG6_9BACT</name>
<sequence length="503" mass="57013">MKESPAILGDLYDNQLATKAIIFYASDKVRKNVLASGDEQLIQDFILWKTLKARLAKFYQVGTAKLKEMNININELEVNINNLEKKLAYQSSYFTSGDDKQYSWVDIRRNLKEGEAAVEIVRFREFKSLYGDNDNLIYGFSDHIQYAALIIKPDSYTNPELVLLDNGNQLEKQYYSAFFNSLKFGVTDNETYVQFWAKIQERLGGVKKIYFSPDGVYNKFNPETLFIPDQKKYLADLLDVNFVTSTKDVVEFSRAEKNNEKTAILIGNPDYGHIPSELATNSKTAFINMFQPLPGTMVEIHAIDDMLRDSGWNSKISTDKLAKEERIKGLVSPKILHISTHGYFLDNPPFISKNVNTTDTNPLFKSGLVLADANNFFVDYVTGKDADLESEDGILTAYEAMNLNLDNTDLVVLSACETGLGEVMNGEGVYGLQRALKVAGARNLILSLNKVDDEVTKDLMISFYKYYLSSGNIRQSFRKAQMNVREKYESPYFWGSFILIGKG</sequence>
<dbReference type="EMBL" id="CP136051">
    <property type="protein sequence ID" value="WOK09743.1"/>
    <property type="molecule type" value="Genomic_DNA"/>
</dbReference>
<proteinExistence type="predicted"/>
<organism evidence="2 3">
    <name type="scientific">Imperialibacter roseus</name>
    <dbReference type="NCBI Taxonomy" id="1324217"/>
    <lineage>
        <taxon>Bacteria</taxon>
        <taxon>Pseudomonadati</taxon>
        <taxon>Bacteroidota</taxon>
        <taxon>Cytophagia</taxon>
        <taxon>Cytophagales</taxon>
        <taxon>Flammeovirgaceae</taxon>
        <taxon>Imperialibacter</taxon>
    </lineage>
</organism>
<dbReference type="Proteomes" id="UP001302349">
    <property type="component" value="Chromosome"/>
</dbReference>
<dbReference type="InterPro" id="IPR024983">
    <property type="entry name" value="CHAT_dom"/>
</dbReference>
<dbReference type="Pfam" id="PF12770">
    <property type="entry name" value="CHAT"/>
    <property type="match status" value="1"/>
</dbReference>
<evidence type="ECO:0000313" key="3">
    <source>
        <dbReference type="Proteomes" id="UP001302349"/>
    </source>
</evidence>
<dbReference type="RefSeq" id="WP_317492350.1">
    <property type="nucleotide sequence ID" value="NZ_CP136051.1"/>
</dbReference>
<gene>
    <name evidence="2" type="ORF">RT717_08650</name>
</gene>
<evidence type="ECO:0000313" key="2">
    <source>
        <dbReference type="EMBL" id="WOK09743.1"/>
    </source>
</evidence>
<accession>A0ABZ0IZG6</accession>
<keyword evidence="3" id="KW-1185">Reference proteome</keyword>
<protein>
    <submittedName>
        <fullName evidence="2">CHAT domain-containing protein</fullName>
    </submittedName>
</protein>
<feature type="domain" description="CHAT" evidence="1">
    <location>
        <begin position="194"/>
        <end position="502"/>
    </location>
</feature>